<protein>
    <submittedName>
        <fullName evidence="6">Cytochrome P450 superfamily</fullName>
    </submittedName>
</protein>
<reference evidence="6" key="1">
    <citation type="journal article" date="2017" name="Nature">
        <title>The sunflower genome provides insights into oil metabolism, flowering and Asterid evolution.</title>
        <authorList>
            <person name="Badouin H."/>
            <person name="Gouzy J."/>
            <person name="Grassa C.J."/>
            <person name="Murat F."/>
            <person name="Staton S.E."/>
            <person name="Cottret L."/>
            <person name="Lelandais-Briere C."/>
            <person name="Owens G.L."/>
            <person name="Carrere S."/>
            <person name="Mayjonade B."/>
            <person name="Legrand L."/>
            <person name="Gill N."/>
            <person name="Kane N.C."/>
            <person name="Bowers J.E."/>
            <person name="Hubner S."/>
            <person name="Bellec A."/>
            <person name="Berard A."/>
            <person name="Berges H."/>
            <person name="Blanchet N."/>
            <person name="Boniface M.C."/>
            <person name="Brunel D."/>
            <person name="Catrice O."/>
            <person name="Chaidir N."/>
            <person name="Claudel C."/>
            <person name="Donnadieu C."/>
            <person name="Faraut T."/>
            <person name="Fievet G."/>
            <person name="Helmstetter N."/>
            <person name="King M."/>
            <person name="Knapp S.J."/>
            <person name="Lai Z."/>
            <person name="Le Paslier M.C."/>
            <person name="Lippi Y."/>
            <person name="Lorenzon L."/>
            <person name="Mandel J.R."/>
            <person name="Marage G."/>
            <person name="Marchand G."/>
            <person name="Marquand E."/>
            <person name="Bret-Mestries E."/>
            <person name="Morien E."/>
            <person name="Nambeesan S."/>
            <person name="Nguyen T."/>
            <person name="Pegot-Espagnet P."/>
            <person name="Pouilly N."/>
            <person name="Raftis F."/>
            <person name="Sallet E."/>
            <person name="Schiex T."/>
            <person name="Thomas J."/>
            <person name="Vandecasteele C."/>
            <person name="Vares D."/>
            <person name="Vear F."/>
            <person name="Vautrin S."/>
            <person name="Crespi M."/>
            <person name="Mangin B."/>
            <person name="Burke J.M."/>
            <person name="Salse J."/>
            <person name="Munos S."/>
            <person name="Vincourt P."/>
            <person name="Rieseberg L.H."/>
            <person name="Langlade N.B."/>
        </authorList>
    </citation>
    <scope>NUCLEOTIDE SEQUENCE</scope>
    <source>
        <tissue evidence="6">Leaves</tissue>
    </source>
</reference>
<dbReference type="Proteomes" id="UP000215914">
    <property type="component" value="Unassembled WGS sequence"/>
</dbReference>
<organism evidence="6 7">
    <name type="scientific">Helianthus annuus</name>
    <name type="common">Common sunflower</name>
    <dbReference type="NCBI Taxonomy" id="4232"/>
    <lineage>
        <taxon>Eukaryota</taxon>
        <taxon>Viridiplantae</taxon>
        <taxon>Streptophyta</taxon>
        <taxon>Embryophyta</taxon>
        <taxon>Tracheophyta</taxon>
        <taxon>Spermatophyta</taxon>
        <taxon>Magnoliopsida</taxon>
        <taxon>eudicotyledons</taxon>
        <taxon>Gunneridae</taxon>
        <taxon>Pentapetalae</taxon>
        <taxon>asterids</taxon>
        <taxon>campanulids</taxon>
        <taxon>Asterales</taxon>
        <taxon>Asteraceae</taxon>
        <taxon>Asteroideae</taxon>
        <taxon>Heliantheae alliance</taxon>
        <taxon>Heliantheae</taxon>
        <taxon>Helianthus</taxon>
    </lineage>
</organism>
<comment type="caution">
    <text evidence="6">The sequence shown here is derived from an EMBL/GenBank/DDBJ whole genome shotgun (WGS) entry which is preliminary data.</text>
</comment>
<evidence type="ECO:0000256" key="2">
    <source>
        <dbReference type="ARBA" id="ARBA00022617"/>
    </source>
</evidence>
<sequence>MSFTLQVLIFSSLLFVLALLLFKAYLSSSNSHKNLPPSPAKLPLIGNLHQLGLIPHRTVHIMAQTYGSIMLLTSPWYSAGTSSFLCRCSSRDHENP</sequence>
<evidence type="ECO:0000256" key="5">
    <source>
        <dbReference type="ARBA" id="ARBA00023033"/>
    </source>
</evidence>
<dbReference type="AlphaFoldDB" id="A0A9K3IHM0"/>
<dbReference type="GO" id="GO:0016705">
    <property type="term" value="F:oxidoreductase activity, acting on paired donors, with incorporation or reduction of molecular oxygen"/>
    <property type="evidence" value="ECO:0007669"/>
    <property type="project" value="InterPro"/>
</dbReference>
<proteinExistence type="inferred from homology"/>
<evidence type="ECO:0000313" key="6">
    <source>
        <dbReference type="EMBL" id="KAF5796695.1"/>
    </source>
</evidence>
<keyword evidence="4" id="KW-0408">Iron</keyword>
<dbReference type="Gramene" id="mRNA:HanXRQr2_Chr08g0354771">
    <property type="protein sequence ID" value="CDS:HanXRQr2_Chr08g0354771.1"/>
    <property type="gene ID" value="HanXRQr2_Chr08g0354771"/>
</dbReference>
<gene>
    <name evidence="6" type="ORF">HanXRQr2_Chr08g0354771</name>
</gene>
<evidence type="ECO:0000256" key="1">
    <source>
        <dbReference type="ARBA" id="ARBA00010617"/>
    </source>
</evidence>
<keyword evidence="5" id="KW-0503">Monooxygenase</keyword>
<dbReference type="EMBL" id="MNCJ02000323">
    <property type="protein sequence ID" value="KAF5796695.1"/>
    <property type="molecule type" value="Genomic_DNA"/>
</dbReference>
<evidence type="ECO:0000313" key="7">
    <source>
        <dbReference type="Proteomes" id="UP000215914"/>
    </source>
</evidence>
<dbReference type="GO" id="GO:0005506">
    <property type="term" value="F:iron ion binding"/>
    <property type="evidence" value="ECO:0007669"/>
    <property type="project" value="InterPro"/>
</dbReference>
<evidence type="ECO:0000256" key="4">
    <source>
        <dbReference type="ARBA" id="ARBA00023004"/>
    </source>
</evidence>
<dbReference type="PANTHER" id="PTHR47955">
    <property type="entry name" value="CYTOCHROME P450 FAMILY 71 PROTEIN"/>
    <property type="match status" value="1"/>
</dbReference>
<name>A0A9K3IHM0_HELAN</name>
<keyword evidence="3" id="KW-0479">Metal-binding</keyword>
<dbReference type="GO" id="GO:0004497">
    <property type="term" value="F:monooxygenase activity"/>
    <property type="evidence" value="ECO:0007669"/>
    <property type="project" value="UniProtKB-KW"/>
</dbReference>
<keyword evidence="2" id="KW-0349">Heme</keyword>
<dbReference type="SUPFAM" id="SSF48264">
    <property type="entry name" value="Cytochrome P450"/>
    <property type="match status" value="1"/>
</dbReference>
<keyword evidence="7" id="KW-1185">Reference proteome</keyword>
<dbReference type="GO" id="GO:0020037">
    <property type="term" value="F:heme binding"/>
    <property type="evidence" value="ECO:0007669"/>
    <property type="project" value="InterPro"/>
</dbReference>
<dbReference type="Gene3D" id="1.10.630.10">
    <property type="entry name" value="Cytochrome P450"/>
    <property type="match status" value="1"/>
</dbReference>
<accession>A0A9K3IHM0</accession>
<comment type="similarity">
    <text evidence="1">Belongs to the cytochrome P450 family.</text>
</comment>
<keyword evidence="5" id="KW-0560">Oxidoreductase</keyword>
<reference evidence="6" key="2">
    <citation type="submission" date="2020-06" db="EMBL/GenBank/DDBJ databases">
        <title>Helianthus annuus Genome sequencing and assembly Release 2.</title>
        <authorList>
            <person name="Gouzy J."/>
            <person name="Langlade N."/>
            <person name="Munos S."/>
        </authorList>
    </citation>
    <scope>NUCLEOTIDE SEQUENCE</scope>
    <source>
        <tissue evidence="6">Leaves</tissue>
    </source>
</reference>
<evidence type="ECO:0000256" key="3">
    <source>
        <dbReference type="ARBA" id="ARBA00022723"/>
    </source>
</evidence>
<dbReference type="PANTHER" id="PTHR47955:SF15">
    <property type="entry name" value="CYTOCHROME P450 71A2-LIKE"/>
    <property type="match status" value="1"/>
</dbReference>
<dbReference type="InterPro" id="IPR036396">
    <property type="entry name" value="Cyt_P450_sf"/>
</dbReference>